<dbReference type="Proteomes" id="UP000026984">
    <property type="component" value="Segment"/>
</dbReference>
<name>A0A060AGT6_9CAUD</name>
<accession>A0A060AGT6</accession>
<sequence length="61" mass="6881">MKGLFSKAVKLFGITLMMAIITTPGLKWTTSQAFKDKYHNKALALAKELENQVDNLQKNLK</sequence>
<protein>
    <submittedName>
        <fullName evidence="1">Uncharacterized protein</fullName>
    </submittedName>
</protein>
<reference evidence="1 2" key="1">
    <citation type="submission" date="2013-04" db="EMBL/GenBank/DDBJ databases">
        <title>Complete Genome Sequence of Cronobacter sakazakii Bacteriophage CR8.</title>
        <authorList>
            <person name="Kim Y."/>
            <person name="Shin H."/>
            <person name="Ryu S."/>
        </authorList>
    </citation>
    <scope>NUCLEOTIDE SEQUENCE [LARGE SCALE GENOMIC DNA]</scope>
</reference>
<evidence type="ECO:0000313" key="1">
    <source>
        <dbReference type="EMBL" id="AIA64579.1"/>
    </source>
</evidence>
<keyword evidence="2" id="KW-1185">Reference proteome</keyword>
<proteinExistence type="predicted"/>
<organism evidence="1 2">
    <name type="scientific">Cronobacter phage CR8</name>
    <dbReference type="NCBI Taxonomy" id="1327934"/>
    <lineage>
        <taxon>Viruses</taxon>
        <taxon>Duplodnaviria</taxon>
        <taxon>Heunggongvirae</taxon>
        <taxon>Uroviricota</taxon>
        <taxon>Caudoviricetes</taxon>
        <taxon>Vequintavirinae</taxon>
        <taxon>Certrevirus</taxon>
        <taxon>Certrevirus CR8</taxon>
    </lineage>
</organism>
<dbReference type="EMBL" id="KC954774">
    <property type="protein sequence ID" value="AIA64579.1"/>
    <property type="molecule type" value="Genomic_DNA"/>
</dbReference>
<dbReference type="RefSeq" id="YP_009042286.1">
    <property type="nucleotide sequence ID" value="NC_024354.1"/>
</dbReference>
<evidence type="ECO:0000313" key="2">
    <source>
        <dbReference type="Proteomes" id="UP000026984"/>
    </source>
</evidence>
<dbReference type="KEGG" id="vg:19686800"/>
<dbReference type="GeneID" id="19686800"/>
<gene>
    <name evidence="1" type="ORF">CR8_049</name>
</gene>